<dbReference type="EMBL" id="KZ613480">
    <property type="protein sequence ID" value="PMD21634.1"/>
    <property type="molecule type" value="Genomic_DNA"/>
</dbReference>
<dbReference type="Proteomes" id="UP000235672">
    <property type="component" value="Unassembled WGS sequence"/>
</dbReference>
<reference evidence="1 2" key="1">
    <citation type="submission" date="2016-05" db="EMBL/GenBank/DDBJ databases">
        <title>A degradative enzymes factory behind the ericoid mycorrhizal symbiosis.</title>
        <authorList>
            <consortium name="DOE Joint Genome Institute"/>
            <person name="Martino E."/>
            <person name="Morin E."/>
            <person name="Grelet G."/>
            <person name="Kuo A."/>
            <person name="Kohler A."/>
            <person name="Daghino S."/>
            <person name="Barry K."/>
            <person name="Choi C."/>
            <person name="Cichocki N."/>
            <person name="Clum A."/>
            <person name="Copeland A."/>
            <person name="Hainaut M."/>
            <person name="Haridas S."/>
            <person name="Labutti K."/>
            <person name="Lindquist E."/>
            <person name="Lipzen A."/>
            <person name="Khouja H.-R."/>
            <person name="Murat C."/>
            <person name="Ohm R."/>
            <person name="Olson A."/>
            <person name="Spatafora J."/>
            <person name="Veneault-Fourrey C."/>
            <person name="Henrissat B."/>
            <person name="Grigoriev I."/>
            <person name="Martin F."/>
            <person name="Perotto S."/>
        </authorList>
    </citation>
    <scope>NUCLEOTIDE SEQUENCE [LARGE SCALE GENOMIC DNA]</scope>
    <source>
        <strain evidence="1 2">UAMH 7357</strain>
    </source>
</reference>
<dbReference type="OrthoDB" id="5405126at2759"/>
<evidence type="ECO:0000313" key="1">
    <source>
        <dbReference type="EMBL" id="PMD21634.1"/>
    </source>
</evidence>
<protein>
    <submittedName>
        <fullName evidence="1">Uncharacterized protein</fullName>
    </submittedName>
</protein>
<gene>
    <name evidence="1" type="ORF">NA56DRAFT_119031</name>
</gene>
<evidence type="ECO:0000313" key="2">
    <source>
        <dbReference type="Proteomes" id="UP000235672"/>
    </source>
</evidence>
<keyword evidence="2" id="KW-1185">Reference proteome</keyword>
<name>A0A2J6Q619_9HELO</name>
<sequence>MSRRGLGNAFRCCDCAVNSSTRGPAIHRRNFTSSLSWRRHGAIPQFTETSSAELNDLLSEIRQKIMLPSHLSSKHQKLIYKKRYENELLTEPVIATIANEDFQLQHIDRTKDLPNHKKALFKAISLMKEKKDWGNLPNLLAGMKLAGMNTSGLSMKNRIVSLVRQAGRHEVILECLLRAEDTGMQLKEPVFATMVMLAIQQRAFDTDWHEHELAKALKWAELVVVMMEEPKHAGSRVLAGKDDPRLQPQVIGILLELASIKAVKYLEGRDVDGKVAEYSTRLLGTPLDFEPLAYESEHAYESEYALNPWLWAHVPVLHGMYEALKVLDPSSPVAEGLRTKSEVLDSMVSTTYEKLADLASKENKSLIGLKMYEKLLG</sequence>
<dbReference type="AlphaFoldDB" id="A0A2J6Q619"/>
<proteinExistence type="predicted"/>
<accession>A0A2J6Q619</accession>
<organism evidence="1 2">
    <name type="scientific">Hyaloscypha hepaticicola</name>
    <dbReference type="NCBI Taxonomy" id="2082293"/>
    <lineage>
        <taxon>Eukaryota</taxon>
        <taxon>Fungi</taxon>
        <taxon>Dikarya</taxon>
        <taxon>Ascomycota</taxon>
        <taxon>Pezizomycotina</taxon>
        <taxon>Leotiomycetes</taxon>
        <taxon>Helotiales</taxon>
        <taxon>Hyaloscyphaceae</taxon>
        <taxon>Hyaloscypha</taxon>
    </lineage>
</organism>